<keyword evidence="1" id="KW-0472">Membrane</keyword>
<reference evidence="3" key="1">
    <citation type="submission" date="2017-04" db="EMBL/GenBank/DDBJ databases">
        <title>Function of individual gut microbiota members based on whole genome sequencing of pure cultures obtained from chicken caecum.</title>
        <authorList>
            <person name="Medvecky M."/>
            <person name="Cejkova D."/>
            <person name="Polansky O."/>
            <person name="Karasova D."/>
            <person name="Kubasova T."/>
            <person name="Cizek A."/>
            <person name="Rychlik I."/>
        </authorList>
    </citation>
    <scope>NUCLEOTIDE SEQUENCE [LARGE SCALE GENOMIC DNA]</scope>
    <source>
        <strain evidence="3">An43</strain>
    </source>
</reference>
<feature type="transmembrane region" description="Helical" evidence="1">
    <location>
        <begin position="191"/>
        <end position="219"/>
    </location>
</feature>
<evidence type="ECO:0000313" key="2">
    <source>
        <dbReference type="EMBL" id="OUO01829.1"/>
    </source>
</evidence>
<sequence>MLKCVLKKRNIDSVCWSIILLFLVWQTFLASYSLISNLALVCLYICNYGKLQIKERKIELLIVWGISFLVAYSFIMQNEVALIVRFALILFFVLGAYFIRLNYKVCLKRLFLISFSLCLFLIIAEIFLILFGEEYAQVIRNYVQDRSIGDVYFYGFYYKIQIKGNAIIPFIYMLSYASELFPLKHKTFIRFIYLVAIFIAGNFAYLLAVVAFHSVLYFYSIRNNSMLYKRLFIGFIILLTVGGGVLSYVDTVLEEKKEESNAIRIEQATLLLEDLSKNPITLLGGTGLGNTVDVTTHFRSYVGATYYELQVLYILNQLGVIPILLFILVNILFVFKYMPDTKIKMVYAGYILYAITNPYIIDTNQVVVIITLLSAQYQISNHLPPIWKK</sequence>
<keyword evidence="1" id="KW-0812">Transmembrane</keyword>
<dbReference type="Proteomes" id="UP000195386">
    <property type="component" value="Unassembled WGS sequence"/>
</dbReference>
<feature type="transmembrane region" description="Helical" evidence="1">
    <location>
        <begin position="111"/>
        <end position="131"/>
    </location>
</feature>
<feature type="transmembrane region" description="Helical" evidence="1">
    <location>
        <begin position="16"/>
        <end position="46"/>
    </location>
</feature>
<feature type="transmembrane region" description="Helical" evidence="1">
    <location>
        <begin position="231"/>
        <end position="249"/>
    </location>
</feature>
<feature type="transmembrane region" description="Helical" evidence="1">
    <location>
        <begin position="311"/>
        <end position="335"/>
    </location>
</feature>
<comment type="caution">
    <text evidence="2">The sequence shown here is derived from an EMBL/GenBank/DDBJ whole genome shotgun (WGS) entry which is preliminary data.</text>
</comment>
<dbReference type="AlphaFoldDB" id="A0A1Y3YZD9"/>
<feature type="transmembrane region" description="Helical" evidence="1">
    <location>
        <begin position="58"/>
        <end position="75"/>
    </location>
</feature>
<evidence type="ECO:0000313" key="3">
    <source>
        <dbReference type="Proteomes" id="UP000195386"/>
    </source>
</evidence>
<name>A0A1Y3YZD9_9BACE</name>
<dbReference type="EMBL" id="NFII01000004">
    <property type="protein sequence ID" value="OUO01829.1"/>
    <property type="molecule type" value="Genomic_DNA"/>
</dbReference>
<accession>A0A1Y3YZD9</accession>
<keyword evidence="1" id="KW-1133">Transmembrane helix</keyword>
<evidence type="ECO:0008006" key="4">
    <source>
        <dbReference type="Google" id="ProtNLM"/>
    </source>
</evidence>
<feature type="transmembrane region" description="Helical" evidence="1">
    <location>
        <begin position="81"/>
        <end position="99"/>
    </location>
</feature>
<protein>
    <recommendedName>
        <fullName evidence="4">O-antigen ligase domain-containing protein</fullName>
    </recommendedName>
</protein>
<evidence type="ECO:0000256" key="1">
    <source>
        <dbReference type="SAM" id="Phobius"/>
    </source>
</evidence>
<organism evidence="2 3">
    <name type="scientific">Bacteroides clarus</name>
    <dbReference type="NCBI Taxonomy" id="626929"/>
    <lineage>
        <taxon>Bacteria</taxon>
        <taxon>Pseudomonadati</taxon>
        <taxon>Bacteroidota</taxon>
        <taxon>Bacteroidia</taxon>
        <taxon>Bacteroidales</taxon>
        <taxon>Bacteroidaceae</taxon>
        <taxon>Bacteroides</taxon>
    </lineage>
</organism>
<proteinExistence type="predicted"/>
<gene>
    <name evidence="2" type="ORF">B5F97_06310</name>
</gene>